<evidence type="ECO:0000256" key="1">
    <source>
        <dbReference type="SAM" id="MobiDB-lite"/>
    </source>
</evidence>
<dbReference type="OrthoDB" id="6427487at2759"/>
<name>A0A8X6U0P9_NEPPI</name>
<accession>A0A8X6U0P9</accession>
<feature type="region of interest" description="Disordered" evidence="1">
    <location>
        <begin position="102"/>
        <end position="121"/>
    </location>
</feature>
<reference evidence="3" key="1">
    <citation type="submission" date="2020-08" db="EMBL/GenBank/DDBJ databases">
        <title>Multicomponent nature underlies the extraordinary mechanical properties of spider dragline silk.</title>
        <authorList>
            <person name="Kono N."/>
            <person name="Nakamura H."/>
            <person name="Mori M."/>
            <person name="Yoshida Y."/>
            <person name="Ohtoshi R."/>
            <person name="Malay A.D."/>
            <person name="Moran D.A.P."/>
            <person name="Tomita M."/>
            <person name="Numata K."/>
            <person name="Arakawa K."/>
        </authorList>
    </citation>
    <scope>NUCLEOTIDE SEQUENCE</scope>
</reference>
<keyword evidence="2" id="KW-1133">Transmembrane helix</keyword>
<evidence type="ECO:0000313" key="3">
    <source>
        <dbReference type="EMBL" id="GFT69913.1"/>
    </source>
</evidence>
<dbReference type="AlphaFoldDB" id="A0A8X6U0P9"/>
<comment type="caution">
    <text evidence="3">The sequence shown here is derived from an EMBL/GenBank/DDBJ whole genome shotgun (WGS) entry which is preliminary data.</text>
</comment>
<sequence length="121" mass="13167">MASDSNLYLFATNVLAPWIIGVISFIFVLVGAFMCYAIGAAVRLHHRLERNPLTMKKALVFALLICLLSSAVYAVDSPYKVERSAGGFFGGRSRWWPFRRTSTATAGDSTSTSTTTAAPQN</sequence>
<feature type="transmembrane region" description="Helical" evidence="2">
    <location>
        <begin position="15"/>
        <end position="38"/>
    </location>
</feature>
<dbReference type="Proteomes" id="UP000887013">
    <property type="component" value="Unassembled WGS sequence"/>
</dbReference>
<keyword evidence="2" id="KW-0812">Transmembrane</keyword>
<feature type="transmembrane region" description="Helical" evidence="2">
    <location>
        <begin position="58"/>
        <end position="75"/>
    </location>
</feature>
<keyword evidence="2" id="KW-0472">Membrane</keyword>
<proteinExistence type="predicted"/>
<protein>
    <submittedName>
        <fullName evidence="3">Uncharacterized protein</fullName>
    </submittedName>
</protein>
<evidence type="ECO:0000313" key="4">
    <source>
        <dbReference type="Proteomes" id="UP000887013"/>
    </source>
</evidence>
<dbReference type="EMBL" id="BMAW01020775">
    <property type="protein sequence ID" value="GFT69913.1"/>
    <property type="molecule type" value="Genomic_DNA"/>
</dbReference>
<evidence type="ECO:0000256" key="2">
    <source>
        <dbReference type="SAM" id="Phobius"/>
    </source>
</evidence>
<keyword evidence="4" id="KW-1185">Reference proteome</keyword>
<gene>
    <name evidence="3" type="ORF">NPIL_483181</name>
</gene>
<organism evidence="3 4">
    <name type="scientific">Nephila pilipes</name>
    <name type="common">Giant wood spider</name>
    <name type="synonym">Nephila maculata</name>
    <dbReference type="NCBI Taxonomy" id="299642"/>
    <lineage>
        <taxon>Eukaryota</taxon>
        <taxon>Metazoa</taxon>
        <taxon>Ecdysozoa</taxon>
        <taxon>Arthropoda</taxon>
        <taxon>Chelicerata</taxon>
        <taxon>Arachnida</taxon>
        <taxon>Araneae</taxon>
        <taxon>Araneomorphae</taxon>
        <taxon>Entelegynae</taxon>
        <taxon>Araneoidea</taxon>
        <taxon>Nephilidae</taxon>
        <taxon>Nephila</taxon>
    </lineage>
</organism>